<sequence length="149" mass="17415">MEEKRVRPFAWGSPRYARACGPLAEREGLHDHLATPNIHRPHQSAWCRLGLLGLRGMRCMHWTELINANELRAYFGAKEEETVSLAYRARLHRFFAVLGPSVCVTEQNLADRVRYILRSNIVGDTDSDNYDVRLIPLRIRLLRLRVWRH</sequence>
<evidence type="ECO:0000313" key="1">
    <source>
        <dbReference type="EMBL" id="CAG4990255.1"/>
    </source>
</evidence>
<accession>A0A8S3WY88</accession>
<gene>
    <name evidence="1" type="ORF">PAPOLLO_LOCUS11928</name>
</gene>
<dbReference type="OrthoDB" id="6931010at2759"/>
<evidence type="ECO:0000313" key="2">
    <source>
        <dbReference type="Proteomes" id="UP000691718"/>
    </source>
</evidence>
<keyword evidence="2" id="KW-1185">Reference proteome</keyword>
<proteinExistence type="predicted"/>
<dbReference type="AlphaFoldDB" id="A0A8S3WY88"/>
<comment type="caution">
    <text evidence="1">The sequence shown here is derived from an EMBL/GenBank/DDBJ whole genome shotgun (WGS) entry which is preliminary data.</text>
</comment>
<name>A0A8S3WY88_PARAO</name>
<protein>
    <submittedName>
        <fullName evidence="1">(apollo) hypothetical protein</fullName>
    </submittedName>
</protein>
<organism evidence="1 2">
    <name type="scientific">Parnassius apollo</name>
    <name type="common">Apollo butterfly</name>
    <name type="synonym">Papilio apollo</name>
    <dbReference type="NCBI Taxonomy" id="110799"/>
    <lineage>
        <taxon>Eukaryota</taxon>
        <taxon>Metazoa</taxon>
        <taxon>Ecdysozoa</taxon>
        <taxon>Arthropoda</taxon>
        <taxon>Hexapoda</taxon>
        <taxon>Insecta</taxon>
        <taxon>Pterygota</taxon>
        <taxon>Neoptera</taxon>
        <taxon>Endopterygota</taxon>
        <taxon>Lepidoptera</taxon>
        <taxon>Glossata</taxon>
        <taxon>Ditrysia</taxon>
        <taxon>Papilionoidea</taxon>
        <taxon>Papilionidae</taxon>
        <taxon>Parnassiinae</taxon>
        <taxon>Parnassini</taxon>
        <taxon>Parnassius</taxon>
        <taxon>Parnassius</taxon>
    </lineage>
</organism>
<dbReference type="Proteomes" id="UP000691718">
    <property type="component" value="Unassembled WGS sequence"/>
</dbReference>
<dbReference type="EMBL" id="CAJQZP010000869">
    <property type="protein sequence ID" value="CAG4990255.1"/>
    <property type="molecule type" value="Genomic_DNA"/>
</dbReference>
<reference evidence="1" key="1">
    <citation type="submission" date="2021-04" db="EMBL/GenBank/DDBJ databases">
        <authorList>
            <person name="Tunstrom K."/>
        </authorList>
    </citation>
    <scope>NUCLEOTIDE SEQUENCE</scope>
</reference>